<dbReference type="Proteomes" id="UP000006755">
    <property type="component" value="Unassembled WGS sequence"/>
</dbReference>
<dbReference type="PROSITE" id="PS51257">
    <property type="entry name" value="PROKAR_LIPOPROTEIN"/>
    <property type="match status" value="1"/>
</dbReference>
<proteinExistence type="predicted"/>
<dbReference type="eggNOG" id="COG4886">
    <property type="taxonomic scope" value="Bacteria"/>
</dbReference>
<dbReference type="RefSeq" id="WP_008483413.1">
    <property type="nucleotide sequence ID" value="NZ_AMRI01000006.1"/>
</dbReference>
<evidence type="ECO:0000313" key="1">
    <source>
        <dbReference type="EMBL" id="EKE75848.1"/>
    </source>
</evidence>
<gene>
    <name evidence="1" type="ORF">B3C1_05297</name>
</gene>
<dbReference type="PATRIC" id="fig|745411.4.peg.1050"/>
<dbReference type="EMBL" id="AMRI01000006">
    <property type="protein sequence ID" value="EKE75848.1"/>
    <property type="molecule type" value="Genomic_DNA"/>
</dbReference>
<sequence>MRNFPISGTLLATLLTLTGCGGGGGDSDPPNQSPVIQLANLEVNEHQAVTLTAEVTDDGQISTYHWTQTAGPQVALSGTDTASLQLTTPNLDEDTQLTFQLVVTDDQGASASATSTLKVKAIKYPLTLTGQIIGTSLPGATLTLALSSRETPLTTTADNDGRYQFSLVLDEQEAGALLSLEAHSATDSKAVLSAWLGQGDALWSRGTALDEGQVTGLAISPFTTAMGGLIRRQLQRAPETQAELDHALNLTNPRQWRNLTTLLSAVIDGSIALPPGAANTLALANDIPAYQDWFERQTTQEDFMLAISPYLAGEHNLPRTTLPPPVDMNQWETDFSSSGSKSTWRWSNDGTGSLSQSFNTAPAGFSWQASNNAWQVVLDEPSFEESFTSGNWTHSTWLTQLVIRPILQNQGQILVEEERRILARDINAPGYGEPYILDSEYSVHDLKWYVTAEAQQPLVVSPPVTLELPLPAMEQRTSPAQGESYDSTETRYAAPFQFNTDGTGVRLDTHDSFLWSTTDQGLKLDAPGGQSWFINTLRAAPDQVFVSGNPYNLPLMKPQPWPAAAFEQPLVLAYYQDALEGDLGYAWYQFNSDGTTQYVLATDYDGDGLTQQDVSVNPGFWTWEDGKLQMTRYRDFGTGKLCADLTNASCQLSNVVTLSFGGNQDDLWTVEFDSKQYPAGGTQFSFHAINVRNFKLLAAPPLDVSAFTQ</sequence>
<dbReference type="OrthoDB" id="369088at2"/>
<evidence type="ECO:0008006" key="3">
    <source>
        <dbReference type="Google" id="ProtNLM"/>
    </source>
</evidence>
<reference evidence="1 2" key="1">
    <citation type="journal article" date="2012" name="J. Bacteriol.">
        <title>Genome Sequence of Gallaecimonas xiamenensis Type Strain 3-C-1.</title>
        <authorList>
            <person name="Lai Q."/>
            <person name="Wang L."/>
            <person name="Wang W."/>
            <person name="Shao Z."/>
        </authorList>
    </citation>
    <scope>NUCLEOTIDE SEQUENCE [LARGE SCALE GENOMIC DNA]</scope>
    <source>
        <strain evidence="1 2">3-C-1</strain>
    </source>
</reference>
<protein>
    <recommendedName>
        <fullName evidence="3">PKD/Chitinase domain-containing protein</fullName>
    </recommendedName>
</protein>
<organism evidence="1 2">
    <name type="scientific">Gallaecimonas xiamenensis 3-C-1</name>
    <dbReference type="NCBI Taxonomy" id="745411"/>
    <lineage>
        <taxon>Bacteria</taxon>
        <taxon>Pseudomonadati</taxon>
        <taxon>Pseudomonadota</taxon>
        <taxon>Gammaproteobacteria</taxon>
        <taxon>Enterobacterales</taxon>
        <taxon>Gallaecimonadaceae</taxon>
        <taxon>Gallaecimonas</taxon>
    </lineage>
</organism>
<dbReference type="STRING" id="745411.B3C1_05297"/>
<dbReference type="AlphaFoldDB" id="K2JKJ7"/>
<accession>K2JKJ7</accession>
<evidence type="ECO:0000313" key="2">
    <source>
        <dbReference type="Proteomes" id="UP000006755"/>
    </source>
</evidence>
<dbReference type="Gene3D" id="2.60.40.10">
    <property type="entry name" value="Immunoglobulins"/>
    <property type="match status" value="1"/>
</dbReference>
<name>K2JKJ7_9GAMM</name>
<keyword evidence="2" id="KW-1185">Reference proteome</keyword>
<dbReference type="InterPro" id="IPR013783">
    <property type="entry name" value="Ig-like_fold"/>
</dbReference>
<dbReference type="Pfam" id="PF22352">
    <property type="entry name" value="K319L-like_PKD"/>
    <property type="match status" value="1"/>
</dbReference>
<comment type="caution">
    <text evidence="1">The sequence shown here is derived from an EMBL/GenBank/DDBJ whole genome shotgun (WGS) entry which is preliminary data.</text>
</comment>